<name>A0A540M7N0_MALBA</name>
<comment type="caution">
    <text evidence="1">The sequence shown here is derived from an EMBL/GenBank/DDBJ whole genome shotgun (WGS) entry which is preliminary data.</text>
</comment>
<organism evidence="1 2">
    <name type="scientific">Malus baccata</name>
    <name type="common">Siberian crab apple</name>
    <name type="synonym">Pyrus baccata</name>
    <dbReference type="NCBI Taxonomy" id="106549"/>
    <lineage>
        <taxon>Eukaryota</taxon>
        <taxon>Viridiplantae</taxon>
        <taxon>Streptophyta</taxon>
        <taxon>Embryophyta</taxon>
        <taxon>Tracheophyta</taxon>
        <taxon>Spermatophyta</taxon>
        <taxon>Magnoliopsida</taxon>
        <taxon>eudicotyledons</taxon>
        <taxon>Gunneridae</taxon>
        <taxon>Pentapetalae</taxon>
        <taxon>rosids</taxon>
        <taxon>fabids</taxon>
        <taxon>Rosales</taxon>
        <taxon>Rosaceae</taxon>
        <taxon>Amygdaloideae</taxon>
        <taxon>Maleae</taxon>
        <taxon>Malus</taxon>
    </lineage>
</organism>
<reference evidence="1 2" key="1">
    <citation type="journal article" date="2019" name="G3 (Bethesda)">
        <title>Sequencing of a Wild Apple (Malus baccata) Genome Unravels the Differences Between Cultivated and Wild Apple Species Regarding Disease Resistance and Cold Tolerance.</title>
        <authorList>
            <person name="Chen X."/>
        </authorList>
    </citation>
    <scope>NUCLEOTIDE SEQUENCE [LARGE SCALE GENOMIC DNA]</scope>
    <source>
        <strain evidence="2">cv. Shandingzi</strain>
        <tissue evidence="1">Leaves</tissue>
    </source>
</reference>
<dbReference type="Proteomes" id="UP000315295">
    <property type="component" value="Unassembled WGS sequence"/>
</dbReference>
<dbReference type="EMBL" id="VIEB01000337">
    <property type="protein sequence ID" value="TQD94757.1"/>
    <property type="molecule type" value="Genomic_DNA"/>
</dbReference>
<dbReference type="STRING" id="106549.A0A540M7N0"/>
<evidence type="ECO:0000313" key="1">
    <source>
        <dbReference type="EMBL" id="TQD94757.1"/>
    </source>
</evidence>
<sequence length="64" mass="7349">MESGDYAEEESENSEKALATKLAYGLTFVEPSSEDEDLWPTYLDEYTKKSKNHDEMSSSFSTWL</sequence>
<proteinExistence type="predicted"/>
<dbReference type="AlphaFoldDB" id="A0A540M7N0"/>
<accession>A0A540M7N0</accession>
<gene>
    <name evidence="1" type="ORF">C1H46_019611</name>
</gene>
<evidence type="ECO:0000313" key="2">
    <source>
        <dbReference type="Proteomes" id="UP000315295"/>
    </source>
</evidence>
<protein>
    <submittedName>
        <fullName evidence="1">Uncharacterized protein</fullName>
    </submittedName>
</protein>
<keyword evidence="2" id="KW-1185">Reference proteome</keyword>